<accession>A0A0A2C0K1</accession>
<evidence type="ECO:0000313" key="1">
    <source>
        <dbReference type="EMBL" id="KGG19853.1"/>
    </source>
</evidence>
<protein>
    <submittedName>
        <fullName evidence="1">Uncharacterized protein</fullName>
    </submittedName>
</protein>
<evidence type="ECO:0000313" key="2">
    <source>
        <dbReference type="Proteomes" id="UP000030392"/>
    </source>
</evidence>
<organism evidence="1 2">
    <name type="scientific">Prochlorococcus marinus str. PAC1</name>
    <dbReference type="NCBI Taxonomy" id="59924"/>
    <lineage>
        <taxon>Bacteria</taxon>
        <taxon>Bacillati</taxon>
        <taxon>Cyanobacteriota</taxon>
        <taxon>Cyanophyceae</taxon>
        <taxon>Synechococcales</taxon>
        <taxon>Prochlorococcaceae</taxon>
        <taxon>Prochlorococcus</taxon>
    </lineage>
</organism>
<dbReference type="Proteomes" id="UP000030392">
    <property type="component" value="Unassembled WGS sequence"/>
</dbReference>
<sequence>MEELTYKDLSNNELDILKDMYISSRVNSMTENELRKFVKEIIIDQIKGTVGNAEEKEAWEEIKDHFSEDLSKKILEVKEKCNKNPKVEQKSQEEIEFDRRLGLLKQQQEEESSKDMW</sequence>
<name>A0A0A2C0K1_PROMR</name>
<dbReference type="AlphaFoldDB" id="A0A0A2C0K1"/>
<dbReference type="InterPro" id="IPR055750">
    <property type="entry name" value="DUF7326"/>
</dbReference>
<comment type="caution">
    <text evidence="1">The sequence shown here is derived from an EMBL/GenBank/DDBJ whole genome shotgun (WGS) entry which is preliminary data.</text>
</comment>
<gene>
    <name evidence="1" type="ORF">EV03_2242</name>
</gene>
<dbReference type="EMBL" id="JNAX01000015">
    <property type="protein sequence ID" value="KGG19853.1"/>
    <property type="molecule type" value="Genomic_DNA"/>
</dbReference>
<proteinExistence type="predicted"/>
<reference evidence="2" key="1">
    <citation type="journal article" date="2014" name="Sci. Data">
        <title>Genomes of diverse isolates of the marine cyanobacterium Prochlorococcus.</title>
        <authorList>
            <person name="Biller S."/>
            <person name="Berube P."/>
            <person name="Thompson J."/>
            <person name="Kelly L."/>
            <person name="Roggensack S."/>
            <person name="Awad L."/>
            <person name="Roache-Johnson K."/>
            <person name="Ding H."/>
            <person name="Giovannoni S.J."/>
            <person name="Moore L.R."/>
            <person name="Chisholm S.W."/>
        </authorList>
    </citation>
    <scope>NUCLEOTIDE SEQUENCE [LARGE SCALE GENOMIC DNA]</scope>
    <source>
        <strain evidence="2">PAC1</strain>
    </source>
</reference>
<dbReference type="Pfam" id="PF24012">
    <property type="entry name" value="DUF7326"/>
    <property type="match status" value="1"/>
</dbReference>
<dbReference type="RefSeq" id="WP_036907784.1">
    <property type="nucleotide sequence ID" value="NZ_CP138967.1"/>
</dbReference>